<accession>A0A3N2CRT6</accession>
<keyword evidence="1" id="KW-0472">Membrane</keyword>
<keyword evidence="3" id="KW-1185">Reference proteome</keyword>
<name>A0A3N2CRT6_9ACTN</name>
<keyword evidence="1" id="KW-0812">Transmembrane</keyword>
<reference evidence="2 3" key="1">
    <citation type="submission" date="2018-11" db="EMBL/GenBank/DDBJ databases">
        <title>Sequencing the genomes of 1000 actinobacteria strains.</title>
        <authorList>
            <person name="Klenk H.-P."/>
        </authorList>
    </citation>
    <scope>NUCLEOTIDE SEQUENCE [LARGE SCALE GENOMIC DNA]</scope>
    <source>
        <strain evidence="2 3">DSM 12652</strain>
    </source>
</reference>
<proteinExistence type="predicted"/>
<evidence type="ECO:0000313" key="2">
    <source>
        <dbReference type="EMBL" id="ROR90136.1"/>
    </source>
</evidence>
<comment type="caution">
    <text evidence="2">The sequence shown here is derived from an EMBL/GenBank/DDBJ whole genome shotgun (WGS) entry which is preliminary data.</text>
</comment>
<feature type="transmembrane region" description="Helical" evidence="1">
    <location>
        <begin position="23"/>
        <end position="45"/>
    </location>
</feature>
<gene>
    <name evidence="2" type="ORF">EDD33_0971</name>
</gene>
<protein>
    <submittedName>
        <fullName evidence="2">Uncharacterized protein</fullName>
    </submittedName>
</protein>
<feature type="transmembrane region" description="Helical" evidence="1">
    <location>
        <begin position="57"/>
        <end position="78"/>
    </location>
</feature>
<dbReference type="Proteomes" id="UP000281738">
    <property type="component" value="Unassembled WGS sequence"/>
</dbReference>
<sequence>MLVTSPHQHRAAPAPRQLPRGRLALLALAVTGCVVVWGLLVVLAVGAGRQLEAGAGAWVALVAATVGAAACLLLALLLGVRLTALLREDPHPPRTPGRRVAGR</sequence>
<evidence type="ECO:0000256" key="1">
    <source>
        <dbReference type="SAM" id="Phobius"/>
    </source>
</evidence>
<dbReference type="EMBL" id="RKHO01000001">
    <property type="protein sequence ID" value="ROR90136.1"/>
    <property type="molecule type" value="Genomic_DNA"/>
</dbReference>
<organism evidence="2 3">
    <name type="scientific">Nocardioides aurantiacus</name>
    <dbReference type="NCBI Taxonomy" id="86796"/>
    <lineage>
        <taxon>Bacteria</taxon>
        <taxon>Bacillati</taxon>
        <taxon>Actinomycetota</taxon>
        <taxon>Actinomycetes</taxon>
        <taxon>Propionibacteriales</taxon>
        <taxon>Nocardioidaceae</taxon>
        <taxon>Nocardioides</taxon>
    </lineage>
</organism>
<dbReference type="AlphaFoldDB" id="A0A3N2CRT6"/>
<keyword evidence="1" id="KW-1133">Transmembrane helix</keyword>
<evidence type="ECO:0000313" key="3">
    <source>
        <dbReference type="Proteomes" id="UP000281738"/>
    </source>
</evidence>